<proteinExistence type="predicted"/>
<dbReference type="AlphaFoldDB" id="K2JUS5"/>
<keyword evidence="2" id="KW-1185">Reference proteome</keyword>
<sequence length="147" mass="16551">MLKVWLYTVILLISNSAFAFERLSFYKLILSPQQYEGKEIYLTGYFIADGSDCLVVSNDKETAMMYREYEMIRLCKNTANGTINARLFKKLNKNYGSVAGVFSIEHCGSDLKLGRSMQYLGCLSKVVELHGPIYESGPVMPPPPVSN</sequence>
<protein>
    <submittedName>
        <fullName evidence="1">Uncharacterized protein</fullName>
    </submittedName>
</protein>
<dbReference type="RefSeq" id="WP_008490137.1">
    <property type="nucleotide sequence ID" value="NZ_AMRG01000044.1"/>
</dbReference>
<organism evidence="1 2">
    <name type="scientific">Idiomarina xiamenensis 10-D-4</name>
    <dbReference type="NCBI Taxonomy" id="740709"/>
    <lineage>
        <taxon>Bacteria</taxon>
        <taxon>Pseudomonadati</taxon>
        <taxon>Pseudomonadota</taxon>
        <taxon>Gammaproteobacteria</taxon>
        <taxon>Alteromonadales</taxon>
        <taxon>Idiomarinaceae</taxon>
        <taxon>Idiomarina</taxon>
    </lineage>
</organism>
<gene>
    <name evidence="1" type="ORF">A10D4_13396</name>
</gene>
<name>K2JUS5_9GAMM</name>
<evidence type="ECO:0000313" key="2">
    <source>
        <dbReference type="Proteomes" id="UP000014115"/>
    </source>
</evidence>
<evidence type="ECO:0000313" key="1">
    <source>
        <dbReference type="EMBL" id="EKE78272.1"/>
    </source>
</evidence>
<dbReference type="Proteomes" id="UP000014115">
    <property type="component" value="Unassembled WGS sequence"/>
</dbReference>
<reference evidence="1 2" key="1">
    <citation type="journal article" date="2012" name="J. Bacteriol.">
        <title>Genome Sequence of Idiomarina xiamenensis Type Strain 10-D-4.</title>
        <authorList>
            <person name="Lai Q."/>
            <person name="Wang L."/>
            <person name="Wang W."/>
            <person name="Shao Z."/>
        </authorList>
    </citation>
    <scope>NUCLEOTIDE SEQUENCE [LARGE SCALE GENOMIC DNA]</scope>
    <source>
        <strain evidence="1 2">10-D-4</strain>
    </source>
</reference>
<dbReference type="EMBL" id="AMRG01000044">
    <property type="protein sequence ID" value="EKE78272.1"/>
    <property type="molecule type" value="Genomic_DNA"/>
</dbReference>
<accession>K2JUS5</accession>
<comment type="caution">
    <text evidence="1">The sequence shown here is derived from an EMBL/GenBank/DDBJ whole genome shotgun (WGS) entry which is preliminary data.</text>
</comment>